<feature type="non-terminal residue" evidence="1">
    <location>
        <position position="453"/>
    </location>
</feature>
<reference evidence="1 2" key="1">
    <citation type="submission" date="2024-02" db="EMBL/GenBank/DDBJ databases">
        <authorList>
            <person name="Chen Y."/>
            <person name="Shah S."/>
            <person name="Dougan E. K."/>
            <person name="Thang M."/>
            <person name="Chan C."/>
        </authorList>
    </citation>
    <scope>NUCLEOTIDE SEQUENCE [LARGE SCALE GENOMIC DNA]</scope>
</reference>
<gene>
    <name evidence="1" type="ORF">SCF082_LOCUS15996</name>
</gene>
<accession>A0ABP0K834</accession>
<evidence type="ECO:0000313" key="2">
    <source>
        <dbReference type="Proteomes" id="UP001642464"/>
    </source>
</evidence>
<comment type="caution">
    <text evidence="1">The sequence shown here is derived from an EMBL/GenBank/DDBJ whole genome shotgun (WGS) entry which is preliminary data.</text>
</comment>
<keyword evidence="2" id="KW-1185">Reference proteome</keyword>
<organism evidence="1 2">
    <name type="scientific">Durusdinium trenchii</name>
    <dbReference type="NCBI Taxonomy" id="1381693"/>
    <lineage>
        <taxon>Eukaryota</taxon>
        <taxon>Sar</taxon>
        <taxon>Alveolata</taxon>
        <taxon>Dinophyceae</taxon>
        <taxon>Suessiales</taxon>
        <taxon>Symbiodiniaceae</taxon>
        <taxon>Durusdinium</taxon>
    </lineage>
</organism>
<protein>
    <submittedName>
        <fullName evidence="1">Uncharacterized protein</fullName>
    </submittedName>
</protein>
<proteinExistence type="predicted"/>
<dbReference type="Proteomes" id="UP001642464">
    <property type="component" value="Unassembled WGS sequence"/>
</dbReference>
<sequence>MRLVKEKPEKNEEVSLIQFWKNHKGCLREEATMKCGINSIDKDKLDASQMHQLKTSWLIALEDNTGVHLQCLACSKANLGSLWGKGRVPLTSSFKKVRWSIIRHSQSKTHEQAALSFLGVGKEEIPGCPPVKDFEELLKNIGDGQSLRKCNGHSSSSDKVQLMAWTLKEALAERDRQALSHAETISLARDARHNRLLVRFACVDSKFQTDMGVVGLIKDSGDRAGQVVGATREALKRLCTPNDKPPRWYCGPEATLDAGLMKHIMDKTELITTDAAENELVAGDVGRGILPRPFRADDYLESCAQSIVLSKQSIVQRIFHSPLFASWFEAFTEKQDATMSLGKGVKSLRAAKHRFETLATPTGRAMLWFPSILATATKIVAERKDTDTGREIRAWLEQLSSEEILQTALIADAADEGLLLVRMVGDEEVDSTMIGTYVANFTQRIHALFNESK</sequence>
<evidence type="ECO:0000313" key="1">
    <source>
        <dbReference type="EMBL" id="CAK9022948.1"/>
    </source>
</evidence>
<dbReference type="EMBL" id="CAXAMM010010281">
    <property type="protein sequence ID" value="CAK9022948.1"/>
    <property type="molecule type" value="Genomic_DNA"/>
</dbReference>
<name>A0ABP0K834_9DINO</name>